<feature type="region of interest" description="Disordered" evidence="1">
    <location>
        <begin position="127"/>
        <end position="193"/>
    </location>
</feature>
<protein>
    <submittedName>
        <fullName evidence="2">Uncharacterized protein</fullName>
    </submittedName>
</protein>
<proteinExistence type="predicted"/>
<feature type="region of interest" description="Disordered" evidence="1">
    <location>
        <begin position="55"/>
        <end position="108"/>
    </location>
</feature>
<accession>A0A5K3F2M0</accession>
<evidence type="ECO:0000256" key="1">
    <source>
        <dbReference type="SAM" id="MobiDB-lite"/>
    </source>
</evidence>
<evidence type="ECO:0000313" key="2">
    <source>
        <dbReference type="WBParaSite" id="MCU_004955-RA"/>
    </source>
</evidence>
<feature type="compositionally biased region" description="Low complexity" evidence="1">
    <location>
        <begin position="183"/>
        <end position="193"/>
    </location>
</feature>
<dbReference type="WBParaSite" id="MCU_004955-RA">
    <property type="protein sequence ID" value="MCU_004955-RA"/>
    <property type="gene ID" value="MCU_004955"/>
</dbReference>
<sequence length="193" mass="21204">MALHQQRQAKCREVRAASLAQQLNQHIKSPSSTRMADNIREFYRTPTMLAEDEPLFSADQPNQEKLEEGGGGDIWGAASLDDPSTTSYDVNSLADDSGAQESQLRPTTNEAFADGYHFDQHTSLWIPSEEDRRTPTLPWTSSLDADTLVDTGPSTSTNRRRKSTKTTPAPPPPPTKRIQARRSSSGSSTSSLT</sequence>
<organism evidence="2">
    <name type="scientific">Mesocestoides corti</name>
    <name type="common">Flatworm</name>
    <dbReference type="NCBI Taxonomy" id="53468"/>
    <lineage>
        <taxon>Eukaryota</taxon>
        <taxon>Metazoa</taxon>
        <taxon>Spiralia</taxon>
        <taxon>Lophotrochozoa</taxon>
        <taxon>Platyhelminthes</taxon>
        <taxon>Cestoda</taxon>
        <taxon>Eucestoda</taxon>
        <taxon>Cyclophyllidea</taxon>
        <taxon>Mesocestoididae</taxon>
        <taxon>Mesocestoides</taxon>
    </lineage>
</organism>
<name>A0A5K3F2M0_MESCO</name>
<feature type="compositionally biased region" description="Polar residues" evidence="1">
    <location>
        <begin position="99"/>
        <end position="108"/>
    </location>
</feature>
<dbReference type="AlphaFoldDB" id="A0A5K3F2M0"/>
<reference evidence="2" key="1">
    <citation type="submission" date="2019-11" db="UniProtKB">
        <authorList>
            <consortium name="WormBaseParasite"/>
        </authorList>
    </citation>
    <scope>IDENTIFICATION</scope>
</reference>